<dbReference type="InterPro" id="IPR013320">
    <property type="entry name" value="ConA-like_dom_sf"/>
</dbReference>
<evidence type="ECO:0000256" key="10">
    <source>
        <dbReference type="ARBA" id="ARBA00023326"/>
    </source>
</evidence>
<dbReference type="OrthoDB" id="412382at2759"/>
<gene>
    <name evidence="14" type="ORF">CTheo_4260</name>
</gene>
<evidence type="ECO:0000259" key="13">
    <source>
        <dbReference type="PROSITE" id="PS51164"/>
    </source>
</evidence>
<comment type="similarity">
    <text evidence="2 11">Belongs to the glycosyl hydrolase 7 (cellulase C) family.</text>
</comment>
<keyword evidence="5 11" id="KW-0136">Cellulose degradation</keyword>
<accession>A0A5N5QL35</accession>
<dbReference type="SUPFAM" id="SSF57180">
    <property type="entry name" value="Cellulose-binding domain"/>
    <property type="match status" value="1"/>
</dbReference>
<keyword evidence="3 12" id="KW-0732">Signal</keyword>
<dbReference type="CDD" id="cd07999">
    <property type="entry name" value="GH7_CBH_EG"/>
    <property type="match status" value="1"/>
</dbReference>
<dbReference type="EMBL" id="SSOP01000070">
    <property type="protein sequence ID" value="KAB5592273.1"/>
    <property type="molecule type" value="Genomic_DNA"/>
</dbReference>
<keyword evidence="8" id="KW-0119">Carbohydrate metabolism</keyword>
<evidence type="ECO:0000256" key="8">
    <source>
        <dbReference type="ARBA" id="ARBA00023277"/>
    </source>
</evidence>
<protein>
    <recommendedName>
        <fullName evidence="11">Glucanase</fullName>
        <ecNumber evidence="11">3.2.1.-</ecNumber>
    </recommendedName>
</protein>
<keyword evidence="4 11" id="KW-0378">Hydrolase</keyword>
<evidence type="ECO:0000256" key="2">
    <source>
        <dbReference type="ARBA" id="ARBA00006044"/>
    </source>
</evidence>
<dbReference type="GO" id="GO:0030245">
    <property type="term" value="P:cellulose catabolic process"/>
    <property type="evidence" value="ECO:0007669"/>
    <property type="project" value="UniProtKB-KW"/>
</dbReference>
<dbReference type="FunFam" id="2.70.100.10:FF:000001">
    <property type="entry name" value="Glucanase"/>
    <property type="match status" value="1"/>
</dbReference>
<keyword evidence="7" id="KW-0325">Glycoprotein</keyword>
<evidence type="ECO:0000256" key="1">
    <source>
        <dbReference type="ARBA" id="ARBA00001641"/>
    </source>
</evidence>
<evidence type="ECO:0000256" key="11">
    <source>
        <dbReference type="RuleBase" id="RU361164"/>
    </source>
</evidence>
<dbReference type="Pfam" id="PF00734">
    <property type="entry name" value="CBM_1"/>
    <property type="match status" value="1"/>
</dbReference>
<evidence type="ECO:0000256" key="9">
    <source>
        <dbReference type="ARBA" id="ARBA00023295"/>
    </source>
</evidence>
<dbReference type="SMART" id="SM00236">
    <property type="entry name" value="fCBD"/>
    <property type="match status" value="1"/>
</dbReference>
<evidence type="ECO:0000256" key="12">
    <source>
        <dbReference type="SAM" id="SignalP"/>
    </source>
</evidence>
<dbReference type="PRINTS" id="PR00734">
    <property type="entry name" value="GLHYDRLASE7"/>
</dbReference>
<evidence type="ECO:0000256" key="6">
    <source>
        <dbReference type="ARBA" id="ARBA00023157"/>
    </source>
</evidence>
<dbReference type="Proteomes" id="UP000383932">
    <property type="component" value="Unassembled WGS sequence"/>
</dbReference>
<dbReference type="PROSITE" id="PS51164">
    <property type="entry name" value="CBM1_2"/>
    <property type="match status" value="1"/>
</dbReference>
<keyword evidence="9 11" id="KW-0326">Glycosidase</keyword>
<dbReference type="GO" id="GO:0016162">
    <property type="term" value="F:cellulose 1,4-beta-cellobiosidase activity"/>
    <property type="evidence" value="ECO:0007669"/>
    <property type="project" value="UniProtKB-EC"/>
</dbReference>
<evidence type="ECO:0000256" key="5">
    <source>
        <dbReference type="ARBA" id="ARBA00023001"/>
    </source>
</evidence>
<dbReference type="PROSITE" id="PS00562">
    <property type="entry name" value="CBM1_1"/>
    <property type="match status" value="1"/>
</dbReference>
<keyword evidence="10 11" id="KW-0624">Polysaccharide degradation</keyword>
<feature type="domain" description="CBM1" evidence="13">
    <location>
        <begin position="472"/>
        <end position="508"/>
    </location>
</feature>
<evidence type="ECO:0000313" key="14">
    <source>
        <dbReference type="EMBL" id="KAB5592273.1"/>
    </source>
</evidence>
<sequence length="508" mass="54502">MYCFLALFSLYLAAAHGQQVGTSKAEVHPSLTWQKCTKTGGCVTQSNGKVVLDANWRWVHNTAGYTNCYTGQTWDASICPDGVTCAQNCALEGADYSGTYGITTSGNALTLKFVTKSSGTNVGSRVYLMASDDTNYEMFKLKNQEFTFDVDVSNLPCGLNGALYFSEMDADGGKAKYANNKAGAKYGTGYCDAQCPRDIKFINGEANVAGWTGSTTDPNSGKGNYGTCCNEMDIWEANSIANAYTPHPCTVTGPTRCSGTQCTEYCDQPGCDWNPYRMGNKEFYGPGKTVDTTKKITVVTQFITNDGTATGKLTEMRRLYVQNGVVIQNLKSTISGLTQYDSITDDFCAAQKSVFQDTNVYAQKGGMTTMDKSFQNGHVLVMSIWDDHAANMLWLDSNYPLDRDASLPGVARGTCATTSGVPANVESQYPNASVTYSNIRFGDIGSTYGTTTTTTTTTSAAATTTTASTGTGTVAQYGQCGGSGWTGGTVCVSPYTCKYVNDWYSQCL</sequence>
<feature type="chain" id="PRO_5024291768" description="Glucanase" evidence="12">
    <location>
        <begin position="18"/>
        <end position="508"/>
    </location>
</feature>
<evidence type="ECO:0000256" key="3">
    <source>
        <dbReference type="ARBA" id="ARBA00022729"/>
    </source>
</evidence>
<dbReference type="AlphaFoldDB" id="A0A5N5QL35"/>
<comment type="catalytic activity">
    <reaction evidence="1">
        <text>Hydrolysis of (1-&gt;4)-beta-D-glucosidic linkages in cellulose and cellotetraose, releasing cellobiose from the non-reducing ends of the chains.</text>
        <dbReference type="EC" id="3.2.1.91"/>
    </reaction>
</comment>
<dbReference type="InterPro" id="IPR037019">
    <property type="entry name" value="Glyco_hydro_7_sf"/>
</dbReference>
<evidence type="ECO:0000313" key="15">
    <source>
        <dbReference type="Proteomes" id="UP000383932"/>
    </source>
</evidence>
<dbReference type="Pfam" id="PF00840">
    <property type="entry name" value="Glyco_hydro_7"/>
    <property type="match status" value="1"/>
</dbReference>
<dbReference type="GO" id="GO:0030248">
    <property type="term" value="F:cellulose binding"/>
    <property type="evidence" value="ECO:0007669"/>
    <property type="project" value="InterPro"/>
</dbReference>
<keyword evidence="15" id="KW-1185">Reference proteome</keyword>
<dbReference type="InterPro" id="IPR000254">
    <property type="entry name" value="CBD"/>
</dbReference>
<reference evidence="14 15" key="1">
    <citation type="journal article" date="2019" name="Fungal Biol. Biotechnol.">
        <title>Draft genome sequence of fastidious pathogen Ceratobasidium theobromae, which causes vascular-streak dieback in Theobroma cacao.</title>
        <authorList>
            <person name="Ali S.S."/>
            <person name="Asman A."/>
            <person name="Shao J."/>
            <person name="Firmansyah A.P."/>
            <person name="Susilo A.W."/>
            <person name="Rosmana A."/>
            <person name="McMahon P."/>
            <person name="Junaid M."/>
            <person name="Guest D."/>
            <person name="Kheng T.Y."/>
            <person name="Meinhardt L.W."/>
            <person name="Bailey B.A."/>
        </authorList>
    </citation>
    <scope>NUCLEOTIDE SEQUENCE [LARGE SCALE GENOMIC DNA]</scope>
    <source>
        <strain evidence="14 15">CT2</strain>
    </source>
</reference>
<keyword evidence="6" id="KW-1015">Disulfide bond</keyword>
<dbReference type="SUPFAM" id="SSF49899">
    <property type="entry name" value="Concanavalin A-like lectins/glucanases"/>
    <property type="match status" value="1"/>
</dbReference>
<dbReference type="PANTHER" id="PTHR33753:SF2">
    <property type="entry name" value="GLYCOSIDE HYDROLASE FAMILY 7 PROTEIN"/>
    <property type="match status" value="1"/>
</dbReference>
<dbReference type="Gene3D" id="2.70.100.10">
    <property type="entry name" value="Glycoside hydrolase, family 7, domain"/>
    <property type="match status" value="1"/>
</dbReference>
<dbReference type="InterPro" id="IPR035971">
    <property type="entry name" value="CBD_sf"/>
</dbReference>
<dbReference type="EC" id="3.2.1.-" evidence="11"/>
<evidence type="ECO:0000256" key="4">
    <source>
        <dbReference type="ARBA" id="ARBA00022801"/>
    </source>
</evidence>
<name>A0A5N5QL35_9AGAM</name>
<dbReference type="InterPro" id="IPR001722">
    <property type="entry name" value="Glyco_hydro_7"/>
</dbReference>
<proteinExistence type="inferred from homology"/>
<organism evidence="14 15">
    <name type="scientific">Ceratobasidium theobromae</name>
    <dbReference type="NCBI Taxonomy" id="1582974"/>
    <lineage>
        <taxon>Eukaryota</taxon>
        <taxon>Fungi</taxon>
        <taxon>Dikarya</taxon>
        <taxon>Basidiomycota</taxon>
        <taxon>Agaricomycotina</taxon>
        <taxon>Agaricomycetes</taxon>
        <taxon>Cantharellales</taxon>
        <taxon>Ceratobasidiaceae</taxon>
        <taxon>Ceratobasidium</taxon>
    </lineage>
</organism>
<dbReference type="PANTHER" id="PTHR33753">
    <property type="entry name" value="1,4-BETA-D-GLUCAN CELLOBIOHYDROLASE B"/>
    <property type="match status" value="1"/>
</dbReference>
<comment type="caution">
    <text evidence="14">The sequence shown here is derived from an EMBL/GenBank/DDBJ whole genome shotgun (WGS) entry which is preliminary data.</text>
</comment>
<dbReference type="GO" id="GO:0005576">
    <property type="term" value="C:extracellular region"/>
    <property type="evidence" value="ECO:0007669"/>
    <property type="project" value="InterPro"/>
</dbReference>
<evidence type="ECO:0000256" key="7">
    <source>
        <dbReference type="ARBA" id="ARBA00023180"/>
    </source>
</evidence>
<feature type="signal peptide" evidence="12">
    <location>
        <begin position="1"/>
        <end position="17"/>
    </location>
</feature>